<proteinExistence type="predicted"/>
<dbReference type="AlphaFoldDB" id="A0AAV2T5C9"/>
<dbReference type="PROSITE" id="PS01186">
    <property type="entry name" value="EGF_2"/>
    <property type="match status" value="1"/>
</dbReference>
<keyword evidence="1" id="KW-0245">EGF-like domain</keyword>
<gene>
    <name evidence="6" type="ORF">CDAUBV1_LOCUS4466</name>
</gene>
<keyword evidence="3" id="KW-1133">Transmembrane helix</keyword>
<dbReference type="SMART" id="SM00181">
    <property type="entry name" value="EGF"/>
    <property type="match status" value="1"/>
</dbReference>
<organism evidence="6 7">
    <name type="scientific">Calicophoron daubneyi</name>
    <name type="common">Rumen fluke</name>
    <name type="synonym">Paramphistomum daubneyi</name>
    <dbReference type="NCBI Taxonomy" id="300641"/>
    <lineage>
        <taxon>Eukaryota</taxon>
        <taxon>Metazoa</taxon>
        <taxon>Spiralia</taxon>
        <taxon>Lophotrochozoa</taxon>
        <taxon>Platyhelminthes</taxon>
        <taxon>Trematoda</taxon>
        <taxon>Digenea</taxon>
        <taxon>Plagiorchiida</taxon>
        <taxon>Pronocephalata</taxon>
        <taxon>Paramphistomoidea</taxon>
        <taxon>Paramphistomidae</taxon>
        <taxon>Calicophoron</taxon>
    </lineage>
</organism>
<dbReference type="InterPro" id="IPR009030">
    <property type="entry name" value="Growth_fac_rcpt_cys_sf"/>
</dbReference>
<feature type="signal peptide" evidence="4">
    <location>
        <begin position="1"/>
        <end position="19"/>
    </location>
</feature>
<evidence type="ECO:0000256" key="3">
    <source>
        <dbReference type="SAM" id="Phobius"/>
    </source>
</evidence>
<dbReference type="EMBL" id="CAXLJL010000112">
    <property type="protein sequence ID" value="CAL5131935.1"/>
    <property type="molecule type" value="Genomic_DNA"/>
</dbReference>
<reference evidence="6" key="1">
    <citation type="submission" date="2024-06" db="EMBL/GenBank/DDBJ databases">
        <authorList>
            <person name="Liu X."/>
            <person name="Lenzi L."/>
            <person name="Haldenby T S."/>
            <person name="Uol C."/>
        </authorList>
    </citation>
    <scope>NUCLEOTIDE SEQUENCE</scope>
</reference>
<feature type="region of interest" description="Disordered" evidence="2">
    <location>
        <begin position="431"/>
        <end position="461"/>
    </location>
</feature>
<dbReference type="Proteomes" id="UP001497525">
    <property type="component" value="Unassembled WGS sequence"/>
</dbReference>
<feature type="chain" id="PRO_5043393854" description="EGF-like domain-containing protein" evidence="4">
    <location>
        <begin position="20"/>
        <end position="533"/>
    </location>
</feature>
<sequence>MDIPNVLLVLMLSAFSAKANVKVTFTLKNYENRNNLDVRLRKCESFSFLGDNCDPYFHFSAYTTNANGKRAVTFTREVGPFMNKKEVANVLQATQIQQLFPDLIEIDLDIHDNDVDEDQRIAHFRREIPFLKAGQIELTMGVDVRITVILKVECLPDYFGERCDVYCTPMPDLWTCNKATGARVCSKPCIHGSCVLTNTSAVCVCADGWSGDLCMMSTKSSVISTIILPELPTIKDEDKKLSPETATKIPIIHKNRQAKNQEPQIPDEIRAHPAGVKEQSVATVAPRNGRKATSLPSRPHINSLDGKETGKEHGTPTIHNFSNSTSNITAASSTLSQSGLSLQTIILIVVILSVCWLCVMIAVGVVLYRRRRGKKGSNHLGSIWTNTNYEFSPGSPRRPLSADYPSALHEYQNTYHRSVVSRNFSTLGTSKTLPSTAMNGRASLPRIPTEEKSSRESGFFEPPPIATGSRIRFAATTVATLPPNFTYPTELPLPMIPSCLAQDEPYEELKSNEDLYEAWEPENPPTTPLTSFS</sequence>
<dbReference type="PROSITE" id="PS00022">
    <property type="entry name" value="EGF_1"/>
    <property type="match status" value="1"/>
</dbReference>
<feature type="region of interest" description="Disordered" evidence="2">
    <location>
        <begin position="276"/>
        <end position="313"/>
    </location>
</feature>
<feature type="disulfide bond" evidence="1">
    <location>
        <begin position="205"/>
        <end position="214"/>
    </location>
</feature>
<evidence type="ECO:0000313" key="6">
    <source>
        <dbReference type="EMBL" id="CAL5131935.1"/>
    </source>
</evidence>
<feature type="transmembrane region" description="Helical" evidence="3">
    <location>
        <begin position="345"/>
        <end position="368"/>
    </location>
</feature>
<evidence type="ECO:0000256" key="2">
    <source>
        <dbReference type="SAM" id="MobiDB-lite"/>
    </source>
</evidence>
<evidence type="ECO:0000256" key="4">
    <source>
        <dbReference type="SAM" id="SignalP"/>
    </source>
</evidence>
<feature type="domain" description="EGF-like" evidence="5">
    <location>
        <begin position="181"/>
        <end position="215"/>
    </location>
</feature>
<comment type="caution">
    <text evidence="6">The sequence shown here is derived from an EMBL/GenBank/DDBJ whole genome shotgun (WGS) entry which is preliminary data.</text>
</comment>
<evidence type="ECO:0000259" key="5">
    <source>
        <dbReference type="PROSITE" id="PS50026"/>
    </source>
</evidence>
<keyword evidence="1" id="KW-1015">Disulfide bond</keyword>
<evidence type="ECO:0000256" key="1">
    <source>
        <dbReference type="PROSITE-ProRule" id="PRU00076"/>
    </source>
</evidence>
<keyword evidence="4" id="KW-0732">Signal</keyword>
<dbReference type="Gene3D" id="2.10.25.10">
    <property type="entry name" value="Laminin"/>
    <property type="match status" value="1"/>
</dbReference>
<accession>A0AAV2T5C9</accession>
<dbReference type="PROSITE" id="PS50026">
    <property type="entry name" value="EGF_3"/>
    <property type="match status" value="1"/>
</dbReference>
<dbReference type="SUPFAM" id="SSF57184">
    <property type="entry name" value="Growth factor receptor domain"/>
    <property type="match status" value="1"/>
</dbReference>
<name>A0AAV2T5C9_CALDB</name>
<protein>
    <recommendedName>
        <fullName evidence="5">EGF-like domain-containing protein</fullName>
    </recommendedName>
</protein>
<dbReference type="InterPro" id="IPR000742">
    <property type="entry name" value="EGF"/>
</dbReference>
<keyword evidence="3" id="KW-0472">Membrane</keyword>
<evidence type="ECO:0000313" key="7">
    <source>
        <dbReference type="Proteomes" id="UP001497525"/>
    </source>
</evidence>
<dbReference type="CDD" id="cd00054">
    <property type="entry name" value="EGF_CA"/>
    <property type="match status" value="1"/>
</dbReference>
<keyword evidence="3" id="KW-0812">Transmembrane</keyword>
<comment type="caution">
    <text evidence="1">Lacks conserved residue(s) required for the propagation of feature annotation.</text>
</comment>